<comment type="caution">
    <text evidence="1">The sequence shown here is derived from an EMBL/GenBank/DDBJ whole genome shotgun (WGS) entry which is preliminary data.</text>
</comment>
<reference evidence="1 2" key="1">
    <citation type="submission" date="2024-04" db="EMBL/GenBank/DDBJ databases">
        <title>genome sequences of Mucor flavus KT1a and Helicostylum pulchrum KT1b strains isolated from the surface of a dry-aged beef.</title>
        <authorList>
            <person name="Toyotome T."/>
            <person name="Hosono M."/>
            <person name="Torimaru M."/>
            <person name="Fukuda K."/>
            <person name="Mikami N."/>
        </authorList>
    </citation>
    <scope>NUCLEOTIDE SEQUENCE [LARGE SCALE GENOMIC DNA]</scope>
    <source>
        <strain evidence="1 2">KT1a</strain>
    </source>
</reference>
<proteinExistence type="predicted"/>
<dbReference type="EMBL" id="BAABUK010000017">
    <property type="protein sequence ID" value="GAA5813409.1"/>
    <property type="molecule type" value="Genomic_DNA"/>
</dbReference>
<accession>A0ABP9Z2S2</accession>
<evidence type="ECO:0008006" key="3">
    <source>
        <dbReference type="Google" id="ProtNLM"/>
    </source>
</evidence>
<dbReference type="Proteomes" id="UP001473302">
    <property type="component" value="Unassembled WGS sequence"/>
</dbReference>
<evidence type="ECO:0000313" key="2">
    <source>
        <dbReference type="Proteomes" id="UP001473302"/>
    </source>
</evidence>
<keyword evidence="2" id="KW-1185">Reference proteome</keyword>
<sequence>MIFKYASKTYLPKDDETYRQKRDIRTCLLVCKSWSLAARHTLGPGLTIRVDEHDLARLSMDMFDLCKKVTTLKLYTSRDVPNTPKLGAQFGSLLNMCANSISVYYCHVSNLLVQLRNLASAKGRSPKLYNITVVDKYLNRWTQQAFIDAIIRFKATLTYMRIYYLEDILKKYSFPEFISLFPVLTRFRARTTRFCCPAFSYSQIFKAAPQLQDLTLEYGTALTEFDNSDSIKPIDYWNLVKLNLVVGGMDVKTLRYVIRRVNRVHDFQLYVGTVTSDVYSDTEAEESFNEIKNCTAKMGKFKVDYTYSGGICSLSPDEESFKLKPKPNYKETEYSHYRIDSDSDEYNYRRGI</sequence>
<protein>
    <recommendedName>
        <fullName evidence="3">F-box domain-containing protein</fullName>
    </recommendedName>
</protein>
<organism evidence="1 2">
    <name type="scientific">Mucor flavus</name>
    <dbReference type="NCBI Taxonomy" id="439312"/>
    <lineage>
        <taxon>Eukaryota</taxon>
        <taxon>Fungi</taxon>
        <taxon>Fungi incertae sedis</taxon>
        <taxon>Mucoromycota</taxon>
        <taxon>Mucoromycotina</taxon>
        <taxon>Mucoromycetes</taxon>
        <taxon>Mucorales</taxon>
        <taxon>Mucorineae</taxon>
        <taxon>Mucoraceae</taxon>
        <taxon>Mucor</taxon>
    </lineage>
</organism>
<gene>
    <name evidence="1" type="ORF">MFLAVUS_006887</name>
</gene>
<name>A0ABP9Z2S2_9FUNG</name>
<evidence type="ECO:0000313" key="1">
    <source>
        <dbReference type="EMBL" id="GAA5813409.1"/>
    </source>
</evidence>